<evidence type="ECO:0000313" key="2">
    <source>
        <dbReference type="EMBL" id="WAR25385.1"/>
    </source>
</evidence>
<sequence length="139" mass="15248">MVGLGLEVSISIPMPQSDLGHYSVSPSPSLRVISGTKKEHKHSYPGLVDLIMPRNCDLDERVSGPTSVPWGEIAGCMDGHQQGVGGLEGHTHIQVTRDTQSIKNNQNADRKSGRRRVGEEPKFAARTMEISSYNDRLQK</sequence>
<evidence type="ECO:0000313" key="3">
    <source>
        <dbReference type="Proteomes" id="UP001164746"/>
    </source>
</evidence>
<proteinExistence type="predicted"/>
<evidence type="ECO:0000256" key="1">
    <source>
        <dbReference type="SAM" id="MobiDB-lite"/>
    </source>
</evidence>
<name>A0ABY7FT49_MYAAR</name>
<keyword evidence="3" id="KW-1185">Reference proteome</keyword>
<gene>
    <name evidence="2" type="ORF">MAR_011089</name>
</gene>
<feature type="compositionally biased region" description="Polar residues" evidence="1">
    <location>
        <begin position="93"/>
        <end position="107"/>
    </location>
</feature>
<feature type="region of interest" description="Disordered" evidence="1">
    <location>
        <begin position="81"/>
        <end position="139"/>
    </location>
</feature>
<accession>A0ABY7FT49</accession>
<dbReference type="Proteomes" id="UP001164746">
    <property type="component" value="Chromosome 14"/>
</dbReference>
<reference evidence="2" key="1">
    <citation type="submission" date="2022-11" db="EMBL/GenBank/DDBJ databases">
        <title>Centuries of genome instability and evolution in soft-shell clam transmissible cancer (bioRxiv).</title>
        <authorList>
            <person name="Hart S.F.M."/>
            <person name="Yonemitsu M.A."/>
            <person name="Giersch R.M."/>
            <person name="Beal B.F."/>
            <person name="Arriagada G."/>
            <person name="Davis B.W."/>
            <person name="Ostrander E.A."/>
            <person name="Goff S.P."/>
            <person name="Metzger M.J."/>
        </authorList>
    </citation>
    <scope>NUCLEOTIDE SEQUENCE</scope>
    <source>
        <strain evidence="2">MELC-2E11</strain>
        <tissue evidence="2">Siphon/mantle</tissue>
    </source>
</reference>
<organism evidence="2 3">
    <name type="scientific">Mya arenaria</name>
    <name type="common">Soft-shell clam</name>
    <dbReference type="NCBI Taxonomy" id="6604"/>
    <lineage>
        <taxon>Eukaryota</taxon>
        <taxon>Metazoa</taxon>
        <taxon>Spiralia</taxon>
        <taxon>Lophotrochozoa</taxon>
        <taxon>Mollusca</taxon>
        <taxon>Bivalvia</taxon>
        <taxon>Autobranchia</taxon>
        <taxon>Heteroconchia</taxon>
        <taxon>Euheterodonta</taxon>
        <taxon>Imparidentia</taxon>
        <taxon>Neoheterodontei</taxon>
        <taxon>Myida</taxon>
        <taxon>Myoidea</taxon>
        <taxon>Myidae</taxon>
        <taxon>Mya</taxon>
    </lineage>
</organism>
<protein>
    <submittedName>
        <fullName evidence="2">Uncharacterized protein</fullName>
    </submittedName>
</protein>
<dbReference type="EMBL" id="CP111025">
    <property type="protein sequence ID" value="WAR25385.1"/>
    <property type="molecule type" value="Genomic_DNA"/>
</dbReference>
<feature type="compositionally biased region" description="Polar residues" evidence="1">
    <location>
        <begin position="129"/>
        <end position="139"/>
    </location>
</feature>
<feature type="compositionally biased region" description="Basic and acidic residues" evidence="1">
    <location>
        <begin position="108"/>
        <end position="123"/>
    </location>
</feature>